<reference evidence="3" key="1">
    <citation type="submission" date="2024-04" db="EMBL/GenBank/DDBJ databases">
        <title>Salinicola lusitanus LLJ914,a marine bacterium isolated from the Okinawa Trough.</title>
        <authorList>
            <person name="Li J."/>
        </authorList>
    </citation>
    <scope>NUCLEOTIDE SEQUENCE [LARGE SCALE GENOMIC DNA]</scope>
</reference>
<protein>
    <submittedName>
        <fullName evidence="2">Uncharacterized protein</fullName>
    </submittedName>
</protein>
<accession>A0AAW0Q9E3</accession>
<organism evidence="2 3">
    <name type="scientific">Mugilogobius chulae</name>
    <name type="common">yellowstripe goby</name>
    <dbReference type="NCBI Taxonomy" id="88201"/>
    <lineage>
        <taxon>Eukaryota</taxon>
        <taxon>Metazoa</taxon>
        <taxon>Chordata</taxon>
        <taxon>Craniata</taxon>
        <taxon>Vertebrata</taxon>
        <taxon>Euteleostomi</taxon>
        <taxon>Actinopterygii</taxon>
        <taxon>Neopterygii</taxon>
        <taxon>Teleostei</taxon>
        <taxon>Neoteleostei</taxon>
        <taxon>Acanthomorphata</taxon>
        <taxon>Gobiaria</taxon>
        <taxon>Gobiiformes</taxon>
        <taxon>Gobioidei</taxon>
        <taxon>Gobiidae</taxon>
        <taxon>Gobionellinae</taxon>
        <taxon>Mugilogobius</taxon>
    </lineage>
</organism>
<dbReference type="EMBL" id="JBBPFD010000001">
    <property type="protein sequence ID" value="KAK7944690.1"/>
    <property type="molecule type" value="Genomic_DNA"/>
</dbReference>
<name>A0AAW0Q9E3_9GOBI</name>
<dbReference type="AlphaFoldDB" id="A0AAW0Q9E3"/>
<evidence type="ECO:0000313" key="2">
    <source>
        <dbReference type="EMBL" id="KAK7944690.1"/>
    </source>
</evidence>
<feature type="region of interest" description="Disordered" evidence="1">
    <location>
        <begin position="66"/>
        <end position="101"/>
    </location>
</feature>
<feature type="compositionally biased region" description="Basic residues" evidence="1">
    <location>
        <begin position="179"/>
        <end position="198"/>
    </location>
</feature>
<feature type="region of interest" description="Disordered" evidence="1">
    <location>
        <begin position="179"/>
        <end position="203"/>
    </location>
</feature>
<comment type="caution">
    <text evidence="2">The sequence shown here is derived from an EMBL/GenBank/DDBJ whole genome shotgun (WGS) entry which is preliminary data.</text>
</comment>
<feature type="compositionally biased region" description="Basic and acidic residues" evidence="1">
    <location>
        <begin position="7"/>
        <end position="25"/>
    </location>
</feature>
<feature type="compositionally biased region" description="Basic and acidic residues" evidence="1">
    <location>
        <begin position="90"/>
        <end position="100"/>
    </location>
</feature>
<proteinExistence type="predicted"/>
<evidence type="ECO:0000256" key="1">
    <source>
        <dbReference type="SAM" id="MobiDB-lite"/>
    </source>
</evidence>
<keyword evidence="3" id="KW-1185">Reference proteome</keyword>
<feature type="region of interest" description="Disordered" evidence="1">
    <location>
        <begin position="1"/>
        <end position="25"/>
    </location>
</feature>
<evidence type="ECO:0000313" key="3">
    <source>
        <dbReference type="Proteomes" id="UP001460270"/>
    </source>
</evidence>
<dbReference type="Proteomes" id="UP001460270">
    <property type="component" value="Unassembled WGS sequence"/>
</dbReference>
<gene>
    <name evidence="2" type="ORF">WMY93_000418</name>
</gene>
<sequence length="214" mass="24639">MVTQIHQRADLRLGPDRRATSRHKQDITTRRALMNFTITMATMRATWSMERKVWTGCGRPHCSGRSLLHVPHRTLPHTRQDVQGQEEQESEKGRADRQGREQAALNEDLLKNHEEVEVALPAGVTEEEQVMLTHTPAVQVLPAQGYSEQDCENKCHSHFHDTVGQPGIEHHHHHDYHHILHHHHSQNHHPHSHSHSHGLGRLQGAASHHWPGWW</sequence>